<comment type="similarity">
    <text evidence="3 13">Belongs to the G-protein coupled receptor 1 family.</text>
</comment>
<evidence type="ECO:0000313" key="15">
    <source>
        <dbReference type="Ensembl" id="ENSRNOP00000098772.1"/>
    </source>
</evidence>
<name>A0ABK0L7X2_RAT</name>
<keyword evidence="4 13" id="KW-1003">Cell membrane</keyword>
<evidence type="ECO:0000256" key="1">
    <source>
        <dbReference type="ARBA" id="ARBA00002233"/>
    </source>
</evidence>
<evidence type="ECO:0000256" key="12">
    <source>
        <dbReference type="ARBA" id="ARBA00023224"/>
    </source>
</evidence>
<dbReference type="Gene3D" id="1.20.1070.10">
    <property type="entry name" value="Rhodopsin 7-helix transmembrane proteins"/>
    <property type="match status" value="1"/>
</dbReference>
<dbReference type="GeneTree" id="ENSGT00960000186612"/>
<evidence type="ECO:0000256" key="8">
    <source>
        <dbReference type="ARBA" id="ARBA00023040"/>
    </source>
</evidence>
<evidence type="ECO:0000256" key="2">
    <source>
        <dbReference type="ARBA" id="ARBA00004651"/>
    </source>
</evidence>
<feature type="domain" description="G-protein coupled receptors family 1 profile" evidence="14">
    <location>
        <begin position="22"/>
        <end position="286"/>
    </location>
</feature>
<feature type="transmembrane region" description="Helical" evidence="13">
    <location>
        <begin position="236"/>
        <end position="259"/>
    </location>
</feature>
<evidence type="ECO:0000256" key="13">
    <source>
        <dbReference type="RuleBase" id="RU364061"/>
    </source>
</evidence>
<dbReference type="Ensembl" id="ENSRNOT00000137576.1">
    <property type="protein sequence ID" value="ENSRNOP00000098772.1"/>
    <property type="gene ID" value="ENSRNOG00000087269.1"/>
</dbReference>
<evidence type="ECO:0000256" key="9">
    <source>
        <dbReference type="ARBA" id="ARBA00023136"/>
    </source>
</evidence>
<sequence length="298" mass="34137">MYLKDLIIGIVFLLQSTVGILGNFSLLSCYLINYYIEHKIKTSNLILLHLFTANFLILLSKGLLHTVHTFGIKGFINDFGCKLLFYIQRLGRNMSISTTCFLSVFQAITLSPRNSFWMNLKVKVPHHIGLFTSLCWILYMALNMIFPVYLDSKENRKNLTHETPLKYCSNVAHDDFMSLFYTTTIVLPEILFSFIIIWSSSSMVVILYMHRQNVQHIHSITVSSRTSPESRATHRILALMFTFIGFYALSSILQGWIALVYNPGWWLINITAIISMCFPTLGPFVINRDPTLPALCSP</sequence>
<keyword evidence="12 13" id="KW-0807">Transducer</keyword>
<proteinExistence type="inferred from homology"/>
<keyword evidence="5 13" id="KW-0589">Pheromone response</keyword>
<dbReference type="PROSITE" id="PS51257">
    <property type="entry name" value="PROKAR_LIPOPROTEIN"/>
    <property type="match status" value="1"/>
</dbReference>
<dbReference type="InterPro" id="IPR004072">
    <property type="entry name" value="Vmron_rcpt_1"/>
</dbReference>
<dbReference type="SUPFAM" id="SSF81321">
    <property type="entry name" value="Family A G protein-coupled receptor-like"/>
    <property type="match status" value="1"/>
</dbReference>
<feature type="transmembrane region" description="Helical" evidence="13">
    <location>
        <begin position="45"/>
        <end position="64"/>
    </location>
</feature>
<evidence type="ECO:0000256" key="4">
    <source>
        <dbReference type="ARBA" id="ARBA00022475"/>
    </source>
</evidence>
<keyword evidence="16" id="KW-1185">Reference proteome</keyword>
<keyword evidence="6 13" id="KW-0812">Transmembrane</keyword>
<dbReference type="Proteomes" id="UP000002494">
    <property type="component" value="Chromosome 1"/>
</dbReference>
<evidence type="ECO:0000256" key="7">
    <source>
        <dbReference type="ARBA" id="ARBA00022989"/>
    </source>
</evidence>
<dbReference type="Pfam" id="PF03402">
    <property type="entry name" value="V1R"/>
    <property type="match status" value="1"/>
</dbReference>
<feature type="transmembrane region" description="Helical" evidence="13">
    <location>
        <begin position="6"/>
        <end position="33"/>
    </location>
</feature>
<evidence type="ECO:0000256" key="3">
    <source>
        <dbReference type="ARBA" id="ARBA00010663"/>
    </source>
</evidence>
<keyword evidence="10" id="KW-1015">Disulfide bond</keyword>
<evidence type="ECO:0000256" key="6">
    <source>
        <dbReference type="ARBA" id="ARBA00022692"/>
    </source>
</evidence>
<dbReference type="PANTHER" id="PTHR24062">
    <property type="entry name" value="VOMERONASAL TYPE-1 RECEPTOR"/>
    <property type="match status" value="1"/>
</dbReference>
<reference evidence="15" key="2">
    <citation type="submission" date="2025-08" db="UniProtKB">
        <authorList>
            <consortium name="Ensembl"/>
        </authorList>
    </citation>
    <scope>IDENTIFICATION</scope>
    <source>
        <strain evidence="15">Brown Norway</strain>
    </source>
</reference>
<protein>
    <recommendedName>
        <fullName evidence="13">Vomeronasal type-1 receptor</fullName>
    </recommendedName>
</protein>
<accession>A0ABK0L7X2</accession>
<feature type="transmembrane region" description="Helical" evidence="13">
    <location>
        <begin position="265"/>
        <end position="286"/>
    </location>
</feature>
<evidence type="ECO:0000259" key="14">
    <source>
        <dbReference type="PROSITE" id="PS50262"/>
    </source>
</evidence>
<dbReference type="PROSITE" id="PS50262">
    <property type="entry name" value="G_PROTEIN_RECEP_F1_2"/>
    <property type="match status" value="1"/>
</dbReference>
<reference evidence="15" key="3">
    <citation type="submission" date="2025-09" db="UniProtKB">
        <authorList>
            <consortium name="Ensembl"/>
        </authorList>
    </citation>
    <scope>IDENTIFICATION</scope>
    <source>
        <strain evidence="15">Brown Norway</strain>
    </source>
</reference>
<evidence type="ECO:0000256" key="5">
    <source>
        <dbReference type="ARBA" id="ARBA00022507"/>
    </source>
</evidence>
<keyword evidence="11 13" id="KW-0675">Receptor</keyword>
<dbReference type="PRINTS" id="PR01534">
    <property type="entry name" value="VOMERONASL1R"/>
</dbReference>
<keyword evidence="8 13" id="KW-0297">G-protein coupled receptor</keyword>
<organism evidence="15 16">
    <name type="scientific">Rattus norvegicus</name>
    <name type="common">Rat</name>
    <dbReference type="NCBI Taxonomy" id="10116"/>
    <lineage>
        <taxon>Eukaryota</taxon>
        <taxon>Metazoa</taxon>
        <taxon>Chordata</taxon>
        <taxon>Craniata</taxon>
        <taxon>Vertebrata</taxon>
        <taxon>Euteleostomi</taxon>
        <taxon>Mammalia</taxon>
        <taxon>Eutheria</taxon>
        <taxon>Euarchontoglires</taxon>
        <taxon>Glires</taxon>
        <taxon>Rodentia</taxon>
        <taxon>Myomorpha</taxon>
        <taxon>Muroidea</taxon>
        <taxon>Muridae</taxon>
        <taxon>Murinae</taxon>
        <taxon>Rattus</taxon>
    </lineage>
</organism>
<evidence type="ECO:0000256" key="11">
    <source>
        <dbReference type="ARBA" id="ARBA00023170"/>
    </source>
</evidence>
<evidence type="ECO:0000313" key="16">
    <source>
        <dbReference type="Proteomes" id="UP000002494"/>
    </source>
</evidence>
<dbReference type="InterPro" id="IPR017452">
    <property type="entry name" value="GPCR_Rhodpsn_7TM"/>
</dbReference>
<evidence type="ECO:0000256" key="10">
    <source>
        <dbReference type="ARBA" id="ARBA00023157"/>
    </source>
</evidence>
<keyword evidence="7 13" id="KW-1133">Transmembrane helix</keyword>
<feature type="transmembrane region" description="Helical" evidence="13">
    <location>
        <begin position="128"/>
        <end position="150"/>
    </location>
</feature>
<reference evidence="15" key="1">
    <citation type="submission" date="2024-01" db="EMBL/GenBank/DDBJ databases">
        <title>GRCr8: a new rat reference genome assembly contstructed from accurate long reads and long range scaffolding.</title>
        <authorList>
            <person name="Doris P.A."/>
            <person name="Kalbfleisch T."/>
            <person name="Li K."/>
            <person name="Howe K."/>
            <person name="Wood J."/>
        </authorList>
    </citation>
    <scope>NUCLEOTIDE SEQUENCE [LARGE SCALE GENOMIC DNA]</scope>
    <source>
        <strain evidence="15">Brown Norway</strain>
    </source>
</reference>
<gene>
    <name evidence="15" type="primary">Vom1r3</name>
</gene>
<keyword evidence="9 13" id="KW-0472">Membrane</keyword>
<comment type="subcellular location">
    <subcellularLocation>
        <location evidence="2 13">Cell membrane</location>
        <topology evidence="2 13">Multi-pass membrane protein</topology>
    </subcellularLocation>
</comment>
<comment type="function">
    <text evidence="1">Putative pheromone receptor implicated in the regulation of social as well as reproductive behavior.</text>
</comment>